<keyword evidence="1" id="KW-0812">Transmembrane</keyword>
<keyword evidence="1" id="KW-0472">Membrane</keyword>
<dbReference type="Proteomes" id="UP000240228">
    <property type="component" value="Unassembled WGS sequence"/>
</dbReference>
<reference evidence="2 3" key="2">
    <citation type="submission" date="2018-03" db="EMBL/GenBank/DDBJ databases">
        <title>The comparative genomics of Bifidobacterium callitrichos reflects dietary carbohydrate utilization within the common marmoset gut.</title>
        <authorList>
            <person name="Rani A."/>
        </authorList>
    </citation>
    <scope>NUCLEOTIDE SEQUENCE [LARGE SCALE GENOMIC DNA]</scope>
    <source>
        <strain evidence="2 3">UMA51805</strain>
    </source>
</reference>
<protein>
    <submittedName>
        <fullName evidence="2">Uncharacterized protein</fullName>
    </submittedName>
</protein>
<feature type="transmembrane region" description="Helical" evidence="1">
    <location>
        <begin position="57"/>
        <end position="74"/>
    </location>
</feature>
<feature type="transmembrane region" description="Helical" evidence="1">
    <location>
        <begin position="141"/>
        <end position="161"/>
    </location>
</feature>
<evidence type="ECO:0000313" key="2">
    <source>
        <dbReference type="EMBL" id="PST47421.1"/>
    </source>
</evidence>
<dbReference type="EMBL" id="NWTX01000001">
    <property type="protein sequence ID" value="PST47421.1"/>
    <property type="molecule type" value="Genomic_DNA"/>
</dbReference>
<name>A0A2T3GDE2_9BIFI</name>
<feature type="transmembrane region" description="Helical" evidence="1">
    <location>
        <begin position="114"/>
        <end position="134"/>
    </location>
</feature>
<keyword evidence="3" id="KW-1185">Reference proteome</keyword>
<proteinExistence type="predicted"/>
<gene>
    <name evidence="2" type="ORF">CPA40_00960</name>
</gene>
<feature type="transmembrane region" description="Helical" evidence="1">
    <location>
        <begin position="181"/>
        <end position="199"/>
    </location>
</feature>
<keyword evidence="1" id="KW-1133">Transmembrane helix</keyword>
<evidence type="ECO:0000313" key="3">
    <source>
        <dbReference type="Proteomes" id="UP000240228"/>
    </source>
</evidence>
<organism evidence="2 3">
    <name type="scientific">Bifidobacterium callitrichos</name>
    <dbReference type="NCBI Taxonomy" id="762209"/>
    <lineage>
        <taxon>Bacteria</taxon>
        <taxon>Bacillati</taxon>
        <taxon>Actinomycetota</taxon>
        <taxon>Actinomycetes</taxon>
        <taxon>Bifidobacteriales</taxon>
        <taxon>Bifidobacteriaceae</taxon>
        <taxon>Bifidobacterium</taxon>
    </lineage>
</organism>
<comment type="caution">
    <text evidence="2">The sequence shown here is derived from an EMBL/GenBank/DDBJ whole genome shotgun (WGS) entry which is preliminary data.</text>
</comment>
<dbReference type="AlphaFoldDB" id="A0A2T3GDE2"/>
<feature type="transmembrane region" description="Helical" evidence="1">
    <location>
        <begin position="86"/>
        <end position="108"/>
    </location>
</feature>
<sequence>MNGEGEGDPRMWLSARYPKTAFAVGVIGVVCGVIPAFDMPAVPYAGFGPMERIGVDTVMLSLCGILMCRCLMSRMPIVDAVSGRDLGGYCALSAMVMLCYAALAPTAWLIGRDIWVAFPVVALNIVFSLTVTTMAMIAVALFGRVGCVVAMCAAGCALFTLPWQSRWLGFSLLPMDLDDHVLIRLAVCALLGLCAVLGWHRSRLGAAPLLLG</sequence>
<feature type="transmembrane region" description="Helical" evidence="1">
    <location>
        <begin position="20"/>
        <end position="37"/>
    </location>
</feature>
<reference evidence="3" key="1">
    <citation type="submission" date="2017-09" db="EMBL/GenBank/DDBJ databases">
        <authorList>
            <person name="Sela D.A."/>
            <person name="Albert K."/>
        </authorList>
    </citation>
    <scope>NUCLEOTIDE SEQUENCE [LARGE SCALE GENOMIC DNA]</scope>
    <source>
        <strain evidence="3">UMA51805</strain>
    </source>
</reference>
<evidence type="ECO:0000256" key="1">
    <source>
        <dbReference type="SAM" id="Phobius"/>
    </source>
</evidence>
<dbReference type="RefSeq" id="WP_107043319.1">
    <property type="nucleotide sequence ID" value="NZ_NWTX01000001.1"/>
</dbReference>
<accession>A0A2T3GDE2</accession>